<dbReference type="GO" id="GO:0005615">
    <property type="term" value="C:extracellular space"/>
    <property type="evidence" value="ECO:0007669"/>
    <property type="project" value="TreeGrafter"/>
</dbReference>
<dbReference type="Gene3D" id="3.30.70.330">
    <property type="match status" value="1"/>
</dbReference>
<evidence type="ECO:0000256" key="28">
    <source>
        <dbReference type="PROSITE-ProRule" id="PRU01240"/>
    </source>
</evidence>
<dbReference type="PROSITE" id="PS00136">
    <property type="entry name" value="SUBTILASE_ASP"/>
    <property type="match status" value="1"/>
</dbReference>
<dbReference type="InterPro" id="IPR008979">
    <property type="entry name" value="Galactose-bd-like_sf"/>
</dbReference>
<evidence type="ECO:0000256" key="4">
    <source>
        <dbReference type="ARBA" id="ARBA00022525"/>
    </source>
</evidence>
<evidence type="ECO:0000259" key="31">
    <source>
        <dbReference type="PROSITE" id="PS51829"/>
    </source>
</evidence>
<keyword evidence="16" id="KW-0539">Nucleus</keyword>
<dbReference type="Gene3D" id="3.40.50.200">
    <property type="entry name" value="Peptidase S8/S53 domain"/>
    <property type="match status" value="1"/>
</dbReference>
<organism evidence="32 33">
    <name type="scientific">Ovis ammon polii</name>
    <dbReference type="NCBI Taxonomy" id="230172"/>
    <lineage>
        <taxon>Eukaryota</taxon>
        <taxon>Metazoa</taxon>
        <taxon>Chordata</taxon>
        <taxon>Craniata</taxon>
        <taxon>Vertebrata</taxon>
        <taxon>Euteleostomi</taxon>
        <taxon>Mammalia</taxon>
        <taxon>Eutheria</taxon>
        <taxon>Laurasiatheria</taxon>
        <taxon>Artiodactyla</taxon>
        <taxon>Ruminantia</taxon>
        <taxon>Pecora</taxon>
        <taxon>Bovidae</taxon>
        <taxon>Caprinae</taxon>
        <taxon>Ovis</taxon>
    </lineage>
</organism>
<dbReference type="Pfam" id="PF01585">
    <property type="entry name" value="G-patch"/>
    <property type="match status" value="1"/>
</dbReference>
<keyword evidence="12" id="KW-0865">Zymogen</keyword>
<name>A0AAD4U5A7_OVIAM</name>
<keyword evidence="6 28" id="KW-0645">Protease</keyword>
<evidence type="ECO:0000256" key="2">
    <source>
        <dbReference type="ARBA" id="ARBA00004613"/>
    </source>
</evidence>
<dbReference type="Pfam" id="PF16470">
    <property type="entry name" value="S8_pro-domain"/>
    <property type="match status" value="1"/>
</dbReference>
<dbReference type="PANTHER" id="PTHR42884:SF13">
    <property type="entry name" value="NEUROENDOCRINE CONVERTASE 2"/>
    <property type="match status" value="1"/>
</dbReference>
<dbReference type="Pfam" id="PF01483">
    <property type="entry name" value="P_proprotein"/>
    <property type="match status" value="1"/>
</dbReference>
<evidence type="ECO:0000256" key="16">
    <source>
        <dbReference type="ARBA" id="ARBA00023242"/>
    </source>
</evidence>
<keyword evidence="5" id="KW-0507">mRNA processing</keyword>
<dbReference type="GO" id="GO:0016020">
    <property type="term" value="C:membrane"/>
    <property type="evidence" value="ECO:0007669"/>
    <property type="project" value="TreeGrafter"/>
</dbReference>
<feature type="compositionally biased region" description="Polar residues" evidence="29">
    <location>
        <begin position="41"/>
        <end position="50"/>
    </location>
</feature>
<dbReference type="PROSITE" id="PS51829">
    <property type="entry name" value="P_HOMO_B"/>
    <property type="match status" value="1"/>
</dbReference>
<dbReference type="InterPro" id="IPR022398">
    <property type="entry name" value="Peptidase_S8_His-AS"/>
</dbReference>
<dbReference type="CDD" id="cd04059">
    <property type="entry name" value="Peptidases_S8_Protein_convertases_Kexins_Furin-like"/>
    <property type="match status" value="1"/>
</dbReference>
<dbReference type="InterPro" id="IPR034653">
    <property type="entry name" value="SPF45_RRM"/>
</dbReference>
<dbReference type="PROSITE" id="PS00138">
    <property type="entry name" value="SUBTILASE_SER"/>
    <property type="match status" value="1"/>
</dbReference>
<evidence type="ECO:0000256" key="25">
    <source>
        <dbReference type="ARBA" id="ARBA00075691"/>
    </source>
</evidence>
<keyword evidence="13" id="KW-1015">Disulfide bond</keyword>
<comment type="subunit">
    <text evidence="23">Binds SXL. Associates with the spliceosome. Interacts with SF3B1, SF1 and U2AF2.</text>
</comment>
<dbReference type="SUPFAM" id="SSF52743">
    <property type="entry name" value="Subtilisin-like"/>
    <property type="match status" value="1"/>
</dbReference>
<feature type="active site" description="Charge relay system" evidence="27 28">
    <location>
        <position position="658"/>
    </location>
</feature>
<feature type="compositionally biased region" description="Basic and acidic residues" evidence="29">
    <location>
        <begin position="56"/>
        <end position="68"/>
    </location>
</feature>
<protein>
    <recommendedName>
        <fullName evidence="20">Neuroendocrine convertase 2</fullName>
        <ecNumber evidence="19">3.4.21.94</ecNumber>
    </recommendedName>
    <alternativeName>
        <fullName evidence="26">45 kDa-splicing factor</fullName>
    </alternativeName>
    <alternativeName>
        <fullName evidence="22">Prohormone convertase 2</fullName>
    </alternativeName>
    <alternativeName>
        <fullName evidence="21">Proprotein convertase 2</fullName>
    </alternativeName>
    <alternativeName>
        <fullName evidence="25">RNA-binding motif protein 17</fullName>
    </alternativeName>
    <alternativeName>
        <fullName evidence="24">Splicing factor 45</fullName>
    </alternativeName>
</protein>
<evidence type="ECO:0000313" key="32">
    <source>
        <dbReference type="EMBL" id="KAI4538084.1"/>
    </source>
</evidence>
<dbReference type="SUPFAM" id="SSF54897">
    <property type="entry name" value="Protease propeptides/inhibitors"/>
    <property type="match status" value="1"/>
</dbReference>
<dbReference type="PRINTS" id="PR00723">
    <property type="entry name" value="SUBTILISIN"/>
</dbReference>
<comment type="subcellular location">
    <subcellularLocation>
        <location evidence="1">Nucleus</location>
    </subcellularLocation>
    <subcellularLocation>
        <location evidence="2">Secreted</location>
    </subcellularLocation>
</comment>
<dbReference type="Proteomes" id="UP001214576">
    <property type="component" value="Unassembled WGS sequence"/>
</dbReference>
<keyword evidence="4" id="KW-0964">Secreted</keyword>
<dbReference type="GO" id="GO:0004252">
    <property type="term" value="F:serine-type endopeptidase activity"/>
    <property type="evidence" value="ECO:0007669"/>
    <property type="project" value="UniProtKB-UniRule"/>
</dbReference>
<evidence type="ECO:0000256" key="11">
    <source>
        <dbReference type="ARBA" id="ARBA00022884"/>
    </source>
</evidence>
<evidence type="ECO:0000256" key="10">
    <source>
        <dbReference type="ARBA" id="ARBA00022825"/>
    </source>
</evidence>
<evidence type="ECO:0000259" key="30">
    <source>
        <dbReference type="PROSITE" id="PS50174"/>
    </source>
</evidence>
<dbReference type="EC" id="3.4.21.94" evidence="19"/>
<dbReference type="CDD" id="cd12647">
    <property type="entry name" value="RRM_UHM_SPF45"/>
    <property type="match status" value="1"/>
</dbReference>
<evidence type="ECO:0000256" key="15">
    <source>
        <dbReference type="ARBA" id="ARBA00023187"/>
    </source>
</evidence>
<dbReference type="PANTHER" id="PTHR42884">
    <property type="entry name" value="PROPROTEIN CONVERTASE SUBTILISIN/KEXIN-RELATED"/>
    <property type="match status" value="1"/>
</dbReference>
<dbReference type="Pfam" id="PF00082">
    <property type="entry name" value="Peptidase_S8"/>
    <property type="match status" value="1"/>
</dbReference>
<evidence type="ECO:0000256" key="24">
    <source>
        <dbReference type="ARBA" id="ARBA00074919"/>
    </source>
</evidence>
<evidence type="ECO:0000256" key="13">
    <source>
        <dbReference type="ARBA" id="ARBA00023157"/>
    </source>
</evidence>
<evidence type="ECO:0000256" key="29">
    <source>
        <dbReference type="SAM" id="MobiDB-lite"/>
    </source>
</evidence>
<comment type="function">
    <text evidence="18">Serine endopeptidase which is involved in the processing of hormone and other protein precursors at sites comprised of pairs of basic amino acid residues. Responsible for the release of glucagon from proglucagon in pancreatic A cells.</text>
</comment>
<feature type="active site" description="Charge relay system" evidence="27 28">
    <location>
        <position position="617"/>
    </location>
</feature>
<feature type="active site" description="Charge relay system" evidence="27 28">
    <location>
        <position position="852"/>
    </location>
</feature>
<dbReference type="FunFam" id="3.30.70.330:FF:000079">
    <property type="entry name" value="Putative splicing factor 45"/>
    <property type="match status" value="1"/>
</dbReference>
<evidence type="ECO:0000313" key="33">
    <source>
        <dbReference type="Proteomes" id="UP001214576"/>
    </source>
</evidence>
<dbReference type="GO" id="GO:0043005">
    <property type="term" value="C:neuron projection"/>
    <property type="evidence" value="ECO:0007669"/>
    <property type="project" value="TreeGrafter"/>
</dbReference>
<evidence type="ECO:0000256" key="17">
    <source>
        <dbReference type="ARBA" id="ARBA00036323"/>
    </source>
</evidence>
<comment type="similarity">
    <text evidence="3">Belongs to the peptidase S8 family. Furin subfamily.</text>
</comment>
<keyword evidence="33" id="KW-1185">Reference proteome</keyword>
<evidence type="ECO:0000256" key="3">
    <source>
        <dbReference type="ARBA" id="ARBA00005325"/>
    </source>
</evidence>
<evidence type="ECO:0000256" key="5">
    <source>
        <dbReference type="ARBA" id="ARBA00022664"/>
    </source>
</evidence>
<evidence type="ECO:0000256" key="26">
    <source>
        <dbReference type="ARBA" id="ARBA00079492"/>
    </source>
</evidence>
<evidence type="ECO:0000256" key="6">
    <source>
        <dbReference type="ARBA" id="ARBA00022670"/>
    </source>
</evidence>
<evidence type="ECO:0000256" key="19">
    <source>
        <dbReference type="ARBA" id="ARBA00039000"/>
    </source>
</evidence>
<dbReference type="InterPro" id="IPR002884">
    <property type="entry name" value="P_dom"/>
</dbReference>
<evidence type="ECO:0000256" key="21">
    <source>
        <dbReference type="ARBA" id="ARBA00042083"/>
    </source>
</evidence>
<dbReference type="InterPro" id="IPR000467">
    <property type="entry name" value="G_patch_dom"/>
</dbReference>
<dbReference type="Gene3D" id="2.60.120.260">
    <property type="entry name" value="Galactose-binding domain-like"/>
    <property type="match status" value="1"/>
</dbReference>
<keyword evidence="8" id="KW-0732">Signal</keyword>
<feature type="compositionally biased region" description="Basic and acidic residues" evidence="29">
    <location>
        <begin position="182"/>
        <end position="200"/>
    </location>
</feature>
<dbReference type="InterPro" id="IPR023827">
    <property type="entry name" value="Peptidase_S8_Asp-AS"/>
</dbReference>
<dbReference type="GO" id="GO:0005634">
    <property type="term" value="C:nucleus"/>
    <property type="evidence" value="ECO:0007669"/>
    <property type="project" value="UniProtKB-SubCell"/>
</dbReference>
<dbReference type="AlphaFoldDB" id="A0AAD4U5A7"/>
<dbReference type="PROSITE" id="PS50174">
    <property type="entry name" value="G_PATCH"/>
    <property type="match status" value="1"/>
</dbReference>
<dbReference type="InterPro" id="IPR032815">
    <property type="entry name" value="S8_pro-domain"/>
</dbReference>
<dbReference type="InterPro" id="IPR035979">
    <property type="entry name" value="RBD_domain_sf"/>
</dbReference>
<keyword evidence="14" id="KW-0325">Glycoprotein</keyword>
<evidence type="ECO:0000256" key="18">
    <source>
        <dbReference type="ARBA" id="ARBA00037494"/>
    </source>
</evidence>
<feature type="region of interest" description="Disordered" evidence="29">
    <location>
        <begin position="114"/>
        <end position="233"/>
    </location>
</feature>
<evidence type="ECO:0000256" key="7">
    <source>
        <dbReference type="ARBA" id="ARBA00022685"/>
    </source>
</evidence>
<evidence type="ECO:0000256" key="22">
    <source>
        <dbReference type="ARBA" id="ARBA00042708"/>
    </source>
</evidence>
<evidence type="ECO:0000256" key="14">
    <source>
        <dbReference type="ARBA" id="ARBA00023180"/>
    </source>
</evidence>
<proteinExistence type="inferred from homology"/>
<evidence type="ECO:0000256" key="20">
    <source>
        <dbReference type="ARBA" id="ARBA00039626"/>
    </source>
</evidence>
<dbReference type="SUPFAM" id="SSF49785">
    <property type="entry name" value="Galactose-binding domain-like"/>
    <property type="match status" value="1"/>
</dbReference>
<dbReference type="InterPro" id="IPR023828">
    <property type="entry name" value="Peptidase_S8_Ser-AS"/>
</dbReference>
<dbReference type="GO" id="GO:0016486">
    <property type="term" value="P:peptide hormone processing"/>
    <property type="evidence" value="ECO:0007669"/>
    <property type="project" value="TreeGrafter"/>
</dbReference>
<dbReference type="PROSITE" id="PS51892">
    <property type="entry name" value="SUBTILASE"/>
    <property type="match status" value="1"/>
</dbReference>
<comment type="catalytic activity">
    <reaction evidence="17">
        <text>Release of protein hormones and neuropeptides from their precursors, generally by hydrolysis of -Lys-Arg-|- bonds.</text>
        <dbReference type="EC" id="3.4.21.94"/>
    </reaction>
</comment>
<accession>A0AAD4U5A7</accession>
<feature type="region of interest" description="Disordered" evidence="29">
    <location>
        <begin position="41"/>
        <end position="69"/>
    </location>
</feature>
<dbReference type="InterPro" id="IPR036852">
    <property type="entry name" value="Peptidase_S8/S53_dom_sf"/>
</dbReference>
<feature type="domain" description="P/Homo B" evidence="31">
    <location>
        <begin position="929"/>
        <end position="1065"/>
    </location>
</feature>
<evidence type="ECO:0000256" key="12">
    <source>
        <dbReference type="ARBA" id="ARBA00023145"/>
    </source>
</evidence>
<feature type="compositionally biased region" description="Basic and acidic residues" evidence="29">
    <location>
        <begin position="114"/>
        <end position="153"/>
    </location>
</feature>
<reference evidence="32" key="1">
    <citation type="submission" date="2022-03" db="EMBL/GenBank/DDBJ databases">
        <title>Genomic analyses of argali, domestic sheep and their hybrids provide insights into chromosomal evolution, heterosis and genetic basis of agronomic traits.</title>
        <authorList>
            <person name="Li M."/>
        </authorList>
    </citation>
    <scope>NUCLEOTIDE SEQUENCE</scope>
    <source>
        <strain evidence="32">CAU-MHL-2022a</strain>
        <tissue evidence="32">Skin</tissue>
    </source>
</reference>
<dbReference type="InterPro" id="IPR015500">
    <property type="entry name" value="Peptidase_S8_subtilisin-rel"/>
</dbReference>
<keyword evidence="10 28" id="KW-0720">Serine protease</keyword>
<sequence length="1106" mass="123378">MSLYDDLGVETSDSKTEGWSKNFKLLQSQLQVKKAALTQAKSQRTKQSTVPAPVIDLKRGGSSDERQIVDTPPHVAAGLKDPVPSGFSAGEVLIPLADEYDPMFPNDYEKVVKRQREERQRQWELERQKEIEEREKRRKDRHEASGFSRRPDPDSDEDEDYERERRKRSMGGAAIAPPTSLVEKDKDLPRDFPYEEDSRPRSQSSKAAIPPPVYEEQDRPRSPTGPGNSFLANMGGTVAHKIMQKYGFREGQGLGKHEQGLSTALSVEKTSKRGGKIIVGDATEKDAAKKSDSNPLTEILKCPTKVVLLRNMVGAGEVDEDLEVETKEECEKYGKVGKCVIFEIPGAPDDEAVRIFLEFERVESAIKAVVDLNGRGGEEEARQVAAEHGFGVRKLPFAEGLYHFYHNGLAKAKRRRSLQHQQQLERDPRRLDFMNFKFRRQLSNRASPLAKRLCPPCPYHLDCFITREDPKRSHTVVSKETTGSTKPRVLWVHPMASYLPSMNPGLRTQQRQVKRALQQEGFNRKKRGYRDINEIDINVNDPLFTKQWYLVAAECVKQILTIWCFTIYTELIRASALAFLNQINTGQADGTPGLDLNVAEAWELGYTGKGVTIGIMDDGIDYLHPDLASNYNAEASYDFSSNDPYPYPRYTDDWFNSHGTRCAGEVSAAANNNICGVGVAYGSKVAESVLNYLRAIASRHTVMHSIRMLDQPFMTDIIEASSISHMPQLIDIYSASWGPTDNGKTVDGPRELTLQAMADGVNKGRGGKGSIYVWASGDGGSYDDCNCDGYASSMWTISINSAINDGRTALYDESCSSTLASTFSNGRKRNPEAGVATTDLYGNCTLRHSGTSAAAPEAAGVFALALEANLGLTWRDMQHLTVLTSKRNQLHDEVHQWRRNGVGLEFNHLFGYGVLDAGAMVKMARDWKTVPERFHCVGGSMQDPEKIPTTGKLVLTLTTDACEGKENFVRYLEHVQAVVTVNATRRGDLNINMTSPMGTKSILLSRRPRDDDAKVGFDKWPFMTTHTWGEDARGTWTLELGFVGSAPQKGVLKEWTLMLHGTQSAPYIDQVVRDYQSKLAMSKKEELEEELDEAVQRSLKSILGKD</sequence>
<evidence type="ECO:0000256" key="27">
    <source>
        <dbReference type="PIRSR" id="PIRSR615500-1"/>
    </source>
</evidence>
<dbReference type="InterPro" id="IPR003954">
    <property type="entry name" value="RRM_euk-type"/>
</dbReference>
<evidence type="ECO:0000256" key="23">
    <source>
        <dbReference type="ARBA" id="ARBA00065586"/>
    </source>
</evidence>
<dbReference type="EMBL" id="JAKZEL010000013">
    <property type="protein sequence ID" value="KAI4538084.1"/>
    <property type="molecule type" value="Genomic_DNA"/>
</dbReference>
<dbReference type="GO" id="GO:0003723">
    <property type="term" value="F:RNA binding"/>
    <property type="evidence" value="ECO:0007669"/>
    <property type="project" value="UniProtKB-KW"/>
</dbReference>
<comment type="caution">
    <text evidence="32">The sequence shown here is derived from an EMBL/GenBank/DDBJ whole genome shotgun (WGS) entry which is preliminary data.</text>
</comment>
<keyword evidence="7" id="KW-0165">Cleavage on pair of basic residues</keyword>
<dbReference type="GO" id="GO:0006397">
    <property type="term" value="P:mRNA processing"/>
    <property type="evidence" value="ECO:0007669"/>
    <property type="project" value="UniProtKB-KW"/>
</dbReference>
<keyword evidence="15" id="KW-0508">mRNA splicing</keyword>
<dbReference type="FunFam" id="2.60.120.260:FF:000020">
    <property type="entry name" value="neuroendocrine convertase 2"/>
    <property type="match status" value="1"/>
</dbReference>
<keyword evidence="11" id="KW-0694">RNA-binding</keyword>
<dbReference type="InterPro" id="IPR034182">
    <property type="entry name" value="Kexin/furin"/>
</dbReference>
<evidence type="ECO:0000256" key="1">
    <source>
        <dbReference type="ARBA" id="ARBA00004123"/>
    </source>
</evidence>
<keyword evidence="9 28" id="KW-0378">Hydrolase</keyword>
<evidence type="ECO:0000256" key="8">
    <source>
        <dbReference type="ARBA" id="ARBA00022729"/>
    </source>
</evidence>
<gene>
    <name evidence="32" type="ORF">MG293_011487</name>
</gene>
<dbReference type="SMART" id="SM00361">
    <property type="entry name" value="RRM_1"/>
    <property type="match status" value="1"/>
</dbReference>
<evidence type="ECO:0000256" key="9">
    <source>
        <dbReference type="ARBA" id="ARBA00022801"/>
    </source>
</evidence>
<dbReference type="PROSITE" id="PS00137">
    <property type="entry name" value="SUBTILASE_HIS"/>
    <property type="match status" value="1"/>
</dbReference>
<dbReference type="InterPro" id="IPR012677">
    <property type="entry name" value="Nucleotide-bd_a/b_plait_sf"/>
</dbReference>
<dbReference type="InterPro" id="IPR000209">
    <property type="entry name" value="Peptidase_S8/S53_dom"/>
</dbReference>
<feature type="domain" description="G-patch" evidence="30">
    <location>
        <begin position="235"/>
        <end position="275"/>
    </location>
</feature>
<dbReference type="SUPFAM" id="SSF54928">
    <property type="entry name" value="RNA-binding domain, RBD"/>
    <property type="match status" value="1"/>
</dbReference>
<dbReference type="GO" id="GO:0000375">
    <property type="term" value="P:RNA splicing, via transesterification reactions"/>
    <property type="evidence" value="ECO:0007669"/>
    <property type="project" value="UniProtKB-ARBA"/>
</dbReference>
<dbReference type="SMART" id="SM00443">
    <property type="entry name" value="G_patch"/>
    <property type="match status" value="1"/>
</dbReference>